<evidence type="ECO:0000313" key="1">
    <source>
        <dbReference type="EMBL" id="KIM60529.1"/>
    </source>
</evidence>
<protein>
    <submittedName>
        <fullName evidence="1">Uncharacterized protein</fullName>
    </submittedName>
</protein>
<name>A0A0C3DWG7_9AGAM</name>
<reference evidence="2" key="2">
    <citation type="submission" date="2015-01" db="EMBL/GenBank/DDBJ databases">
        <title>Evolutionary Origins and Diversification of the Mycorrhizal Mutualists.</title>
        <authorList>
            <consortium name="DOE Joint Genome Institute"/>
            <consortium name="Mycorrhizal Genomics Consortium"/>
            <person name="Kohler A."/>
            <person name="Kuo A."/>
            <person name="Nagy L.G."/>
            <person name="Floudas D."/>
            <person name="Copeland A."/>
            <person name="Barry K.W."/>
            <person name="Cichocki N."/>
            <person name="Veneault-Fourrey C."/>
            <person name="LaButti K."/>
            <person name="Lindquist E.A."/>
            <person name="Lipzen A."/>
            <person name="Lundell T."/>
            <person name="Morin E."/>
            <person name="Murat C."/>
            <person name="Riley R."/>
            <person name="Ohm R."/>
            <person name="Sun H."/>
            <person name="Tunlid A."/>
            <person name="Henrissat B."/>
            <person name="Grigoriev I.V."/>
            <person name="Hibbett D.S."/>
            <person name="Martin F."/>
        </authorList>
    </citation>
    <scope>NUCLEOTIDE SEQUENCE [LARGE SCALE GENOMIC DNA]</scope>
    <source>
        <strain evidence="2">Foug A</strain>
    </source>
</reference>
<reference evidence="1 2" key="1">
    <citation type="submission" date="2014-04" db="EMBL/GenBank/DDBJ databases">
        <authorList>
            <consortium name="DOE Joint Genome Institute"/>
            <person name="Kuo A."/>
            <person name="Kohler A."/>
            <person name="Nagy L.G."/>
            <person name="Floudas D."/>
            <person name="Copeland A."/>
            <person name="Barry K.W."/>
            <person name="Cichocki N."/>
            <person name="Veneault-Fourrey C."/>
            <person name="LaButti K."/>
            <person name="Lindquist E.A."/>
            <person name="Lipzen A."/>
            <person name="Lundell T."/>
            <person name="Morin E."/>
            <person name="Murat C."/>
            <person name="Sun H."/>
            <person name="Tunlid A."/>
            <person name="Henrissat B."/>
            <person name="Grigoriev I.V."/>
            <person name="Hibbett D.S."/>
            <person name="Martin F."/>
            <person name="Nordberg H.P."/>
            <person name="Cantor M.N."/>
            <person name="Hua S.X."/>
        </authorList>
    </citation>
    <scope>NUCLEOTIDE SEQUENCE [LARGE SCALE GENOMIC DNA]</scope>
    <source>
        <strain evidence="1 2">Foug A</strain>
    </source>
</reference>
<dbReference type="AlphaFoldDB" id="A0A0C3DWG7"/>
<dbReference type="InParanoid" id="A0A0C3DWG7"/>
<dbReference type="EMBL" id="KN822061">
    <property type="protein sequence ID" value="KIM60529.1"/>
    <property type="molecule type" value="Genomic_DNA"/>
</dbReference>
<organism evidence="1 2">
    <name type="scientific">Scleroderma citrinum Foug A</name>
    <dbReference type="NCBI Taxonomy" id="1036808"/>
    <lineage>
        <taxon>Eukaryota</taxon>
        <taxon>Fungi</taxon>
        <taxon>Dikarya</taxon>
        <taxon>Basidiomycota</taxon>
        <taxon>Agaricomycotina</taxon>
        <taxon>Agaricomycetes</taxon>
        <taxon>Agaricomycetidae</taxon>
        <taxon>Boletales</taxon>
        <taxon>Sclerodermatineae</taxon>
        <taxon>Sclerodermataceae</taxon>
        <taxon>Scleroderma</taxon>
    </lineage>
</organism>
<dbReference type="Proteomes" id="UP000053989">
    <property type="component" value="Unassembled WGS sequence"/>
</dbReference>
<dbReference type="HOGENOM" id="CLU_3051756_0_0_1"/>
<accession>A0A0C3DWG7</accession>
<sequence>MINFKENKALLLWKYLYQPDELLTTLLGGILILPCSNINFPSQTLGRGSSIWHG</sequence>
<gene>
    <name evidence="1" type="ORF">SCLCIDRAFT_944921</name>
</gene>
<keyword evidence="2" id="KW-1185">Reference proteome</keyword>
<proteinExistence type="predicted"/>
<evidence type="ECO:0000313" key="2">
    <source>
        <dbReference type="Proteomes" id="UP000053989"/>
    </source>
</evidence>